<proteinExistence type="predicted"/>
<dbReference type="HOGENOM" id="CLU_083918_3_2_2"/>
<evidence type="ECO:0000313" key="2">
    <source>
        <dbReference type="Proteomes" id="UP000002593"/>
    </source>
</evidence>
<dbReference type="PANTHER" id="PTHR30289:SF1">
    <property type="entry name" value="PEBP (PHOSPHATIDYLETHANOLAMINE-BINDING PROTEIN) FAMILY PROTEIN"/>
    <property type="match status" value="1"/>
</dbReference>
<dbReference type="AlphaFoldDB" id="A2BK41"/>
<gene>
    <name evidence="1" type="ordered locus">Hbut_0490</name>
</gene>
<dbReference type="InterPro" id="IPR005247">
    <property type="entry name" value="YbhB_YbcL/LppC-like"/>
</dbReference>
<dbReference type="Proteomes" id="UP000002593">
    <property type="component" value="Chromosome"/>
</dbReference>
<dbReference type="Gene3D" id="3.90.280.10">
    <property type="entry name" value="PEBP-like"/>
    <property type="match status" value="1"/>
</dbReference>
<sequence length="171" mass="18558">MILFRRKHRDYLVRVGAEFSLLSPAFGDGERIPVKYTCDGDDVSPPLEWSGQPGSAASYLLIVYDPDAPLGTFIHWVLYDIPGQVTALPEGVPRDPVIEGLGIQGRNDFGGIGYGGPCPPSGDKPHRYIFALHALSVESLELKPGATAAEVLERARQYVVGYAVLVGTYSR</sequence>
<dbReference type="KEGG" id="hbu:Hbut_0490"/>
<dbReference type="EMBL" id="CP000493">
    <property type="protein sequence ID" value="ABM80352.1"/>
    <property type="molecule type" value="Genomic_DNA"/>
</dbReference>
<accession>A2BK41</accession>
<keyword evidence="2" id="KW-1185">Reference proteome</keyword>
<protein>
    <submittedName>
        <fullName evidence="1">Phosphatidyl Ethanolamine-Binding protein (PEBP)</fullName>
    </submittedName>
</protein>
<evidence type="ECO:0000313" key="1">
    <source>
        <dbReference type="EMBL" id="ABM80352.1"/>
    </source>
</evidence>
<dbReference type="SUPFAM" id="SSF49777">
    <property type="entry name" value="PEBP-like"/>
    <property type="match status" value="1"/>
</dbReference>
<dbReference type="STRING" id="415426.Hbut_0490"/>
<dbReference type="InterPro" id="IPR036610">
    <property type="entry name" value="PEBP-like_sf"/>
</dbReference>
<dbReference type="OrthoDB" id="28720at2157"/>
<dbReference type="EnsemblBacteria" id="ABM80352">
    <property type="protein sequence ID" value="ABM80352"/>
    <property type="gene ID" value="Hbut_0490"/>
</dbReference>
<dbReference type="Pfam" id="PF01161">
    <property type="entry name" value="PBP"/>
    <property type="match status" value="1"/>
</dbReference>
<dbReference type="CDD" id="cd00865">
    <property type="entry name" value="PEBP_bact_arch"/>
    <property type="match status" value="1"/>
</dbReference>
<dbReference type="RefSeq" id="WP_011821670.1">
    <property type="nucleotide sequence ID" value="NC_008818.1"/>
</dbReference>
<dbReference type="InterPro" id="IPR008914">
    <property type="entry name" value="PEBP"/>
</dbReference>
<dbReference type="GeneID" id="4781999"/>
<reference evidence="1 2" key="1">
    <citation type="journal article" date="2007" name="Archaea">
        <title>The genome of Hyperthermus butylicus: a sulfur-reducing, peptide fermenting, neutrophilic Crenarchaeote growing up to 108 degrees C.</title>
        <authorList>
            <person name="Brugger K."/>
            <person name="Chen L."/>
            <person name="Stark M."/>
            <person name="Zibat A."/>
            <person name="Redder P."/>
            <person name="Ruepp A."/>
            <person name="Awayez M."/>
            <person name="She Q."/>
            <person name="Garrett R.A."/>
            <person name="Klenk H.P."/>
        </authorList>
    </citation>
    <scope>NUCLEOTIDE SEQUENCE [LARGE SCALE GENOMIC DNA]</scope>
    <source>
        <strain evidence="2">DSM 5456 / JCM 9403 / PLM1-5</strain>
    </source>
</reference>
<name>A2BK41_HYPBU</name>
<organism evidence="1 2">
    <name type="scientific">Hyperthermus butylicus (strain DSM 5456 / JCM 9403 / PLM1-5)</name>
    <dbReference type="NCBI Taxonomy" id="415426"/>
    <lineage>
        <taxon>Archaea</taxon>
        <taxon>Thermoproteota</taxon>
        <taxon>Thermoprotei</taxon>
        <taxon>Desulfurococcales</taxon>
        <taxon>Pyrodictiaceae</taxon>
        <taxon>Hyperthermus</taxon>
    </lineage>
</organism>
<dbReference type="eggNOG" id="arCOG04702">
    <property type="taxonomic scope" value="Archaea"/>
</dbReference>
<dbReference type="PANTHER" id="PTHR30289">
    <property type="entry name" value="UNCHARACTERIZED PROTEIN YBCL-RELATED"/>
    <property type="match status" value="1"/>
</dbReference>
<dbReference type="NCBIfam" id="TIGR00481">
    <property type="entry name" value="YbhB/YbcL family Raf kinase inhibitor-like protein"/>
    <property type="match status" value="1"/>
</dbReference>